<proteinExistence type="inferred from homology"/>
<dbReference type="GO" id="GO:0016779">
    <property type="term" value="F:nucleotidyltransferase activity"/>
    <property type="evidence" value="ECO:0007669"/>
    <property type="project" value="UniProtKB-KW"/>
</dbReference>
<evidence type="ECO:0000259" key="20">
    <source>
        <dbReference type="PROSITE" id="PS52020"/>
    </source>
</evidence>
<keyword evidence="12" id="KW-0255">Endonuclease</keyword>
<dbReference type="GO" id="GO:0003724">
    <property type="term" value="F:RNA helicase activity"/>
    <property type="evidence" value="ECO:0007669"/>
    <property type="project" value="InterPro"/>
</dbReference>
<dbReference type="Pfam" id="PF02407">
    <property type="entry name" value="Viral_Rep"/>
    <property type="match status" value="1"/>
</dbReference>
<evidence type="ECO:0000256" key="12">
    <source>
        <dbReference type="ARBA" id="ARBA00022759"/>
    </source>
</evidence>
<evidence type="ECO:0000256" key="19">
    <source>
        <dbReference type="ARBA" id="ARBA00049360"/>
    </source>
</evidence>
<keyword evidence="7" id="KW-0548">Nucleotidyltransferase</keyword>
<evidence type="ECO:0000256" key="9">
    <source>
        <dbReference type="ARBA" id="ARBA00022722"/>
    </source>
</evidence>
<comment type="similarity">
    <text evidence="3">Belongs to the nanoviruses/circoviruses replication-associated protein family.</text>
</comment>
<dbReference type="Gene3D" id="3.40.50.300">
    <property type="entry name" value="P-loop containing nucleotide triphosphate hydrolases"/>
    <property type="match status" value="1"/>
</dbReference>
<evidence type="ECO:0000256" key="11">
    <source>
        <dbReference type="ARBA" id="ARBA00022741"/>
    </source>
</evidence>
<keyword evidence="6" id="KW-0808">Transferase</keyword>
<reference evidence="21" key="1">
    <citation type="submission" date="2020-10" db="EMBL/GenBank/DDBJ databases">
        <title>CRESS DNA virus dark matter in the feces of wild birds.</title>
        <authorList>
            <person name="Yang S."/>
            <person name="Zhang W."/>
        </authorList>
    </citation>
    <scope>NUCLEOTIDE SEQUENCE</scope>
    <source>
        <strain evidence="21">Cra70cre4</strain>
    </source>
</reference>
<evidence type="ECO:0000256" key="6">
    <source>
        <dbReference type="ARBA" id="ARBA00022679"/>
    </source>
</evidence>
<keyword evidence="16" id="KW-0511">Multifunctional enzyme</keyword>
<evidence type="ECO:0000256" key="15">
    <source>
        <dbReference type="ARBA" id="ARBA00023125"/>
    </source>
</evidence>
<evidence type="ECO:0000256" key="10">
    <source>
        <dbReference type="ARBA" id="ARBA00022723"/>
    </source>
</evidence>
<dbReference type="InterPro" id="IPR027417">
    <property type="entry name" value="P-loop_NTPase"/>
</dbReference>
<dbReference type="PROSITE" id="PS52020">
    <property type="entry name" value="CRESS_DNA_REP"/>
    <property type="match status" value="1"/>
</dbReference>
<evidence type="ECO:0000256" key="8">
    <source>
        <dbReference type="ARBA" id="ARBA00022705"/>
    </source>
</evidence>
<evidence type="ECO:0000256" key="17">
    <source>
        <dbReference type="ARBA" id="ARBA00030754"/>
    </source>
</evidence>
<keyword evidence="13" id="KW-0378">Hydrolase</keyword>
<comment type="subcellular location">
    <subcellularLocation>
        <location evidence="2">Host nucleus</location>
    </subcellularLocation>
</comment>
<dbReference type="Gene3D" id="3.40.1310.20">
    <property type="match status" value="1"/>
</dbReference>
<keyword evidence="14" id="KW-0190">Covalent protein-DNA linkage</keyword>
<evidence type="ECO:0000256" key="2">
    <source>
        <dbReference type="ARBA" id="ARBA00004147"/>
    </source>
</evidence>
<keyword evidence="11" id="KW-0547">Nucleotide-binding</keyword>
<dbReference type="GO" id="GO:0003723">
    <property type="term" value="F:RNA binding"/>
    <property type="evidence" value="ECO:0007669"/>
    <property type="project" value="InterPro"/>
</dbReference>
<evidence type="ECO:0000256" key="5">
    <source>
        <dbReference type="ARBA" id="ARBA00022562"/>
    </source>
</evidence>
<dbReference type="GO" id="GO:0000166">
    <property type="term" value="F:nucleotide binding"/>
    <property type="evidence" value="ECO:0007669"/>
    <property type="project" value="UniProtKB-KW"/>
</dbReference>
<dbReference type="GO" id="GO:0004519">
    <property type="term" value="F:endonuclease activity"/>
    <property type="evidence" value="ECO:0007669"/>
    <property type="project" value="UniProtKB-KW"/>
</dbReference>
<dbReference type="GO" id="GO:0042025">
    <property type="term" value="C:host cell nucleus"/>
    <property type="evidence" value="ECO:0007669"/>
    <property type="project" value="UniProtKB-SubCell"/>
</dbReference>
<sequence>MGDQGKNWCFTINNPTVELDDLADVGQITYAVWQLEEGAMGTPHYQGYLMLSVRLRRTQVLAFFVDHPHLEVAKGTPKDNRAYCTKSDGRIGEFNEIGEFPEKSQGRRTDLDEVHSALKDGLDAATYSDRFFDLFVKYPKLVDNYAIAQVRSRDPSTSAECHLLLGPPGHGKTTFGRRLASIELDRVGGPGIFYKQPGPWWDGYRGQRVVILDDFGGASLSFTHFKHMVDVLPIPVEVKGAFCNMAATVFIITSNYDPKEWWDPQVTKGAEKSIFRRINSVRYFEEFGKFRHYSSYAAYVHDYGTPRKENDPFIISTPLCTAEEALETLAQAQAGL</sequence>
<dbReference type="InterPro" id="IPR049912">
    <property type="entry name" value="CRESS_DNA_REP"/>
</dbReference>
<evidence type="ECO:0000256" key="16">
    <source>
        <dbReference type="ARBA" id="ARBA00023268"/>
    </source>
</evidence>
<evidence type="ECO:0000256" key="18">
    <source>
        <dbReference type="ARBA" id="ARBA00032243"/>
    </source>
</evidence>
<evidence type="ECO:0000256" key="14">
    <source>
        <dbReference type="ARBA" id="ARBA00023124"/>
    </source>
</evidence>
<dbReference type="SUPFAM" id="SSF52540">
    <property type="entry name" value="P-loop containing nucleoside triphosphate hydrolases"/>
    <property type="match status" value="1"/>
</dbReference>
<evidence type="ECO:0000256" key="3">
    <source>
        <dbReference type="ARBA" id="ARBA00008545"/>
    </source>
</evidence>
<evidence type="ECO:0000256" key="1">
    <source>
        <dbReference type="ARBA" id="ARBA00001936"/>
    </source>
</evidence>
<organism evidence="21">
    <name type="scientific">Grus japonensis CRESS-DNA-virus sp</name>
    <dbReference type="NCBI Taxonomy" id="2815045"/>
    <lineage>
        <taxon>Viruses</taxon>
        <taxon>Monodnaviria</taxon>
        <taxon>Shotokuvirae</taxon>
        <taxon>Cressdnaviricota</taxon>
    </lineage>
</organism>
<keyword evidence="5" id="KW-1048">Host nucleus</keyword>
<dbReference type="GO" id="GO:0006260">
    <property type="term" value="P:DNA replication"/>
    <property type="evidence" value="ECO:0007669"/>
    <property type="project" value="UniProtKB-KW"/>
</dbReference>
<evidence type="ECO:0000313" key="21">
    <source>
        <dbReference type="EMBL" id="QTE03504.1"/>
    </source>
</evidence>
<dbReference type="Pfam" id="PF00910">
    <property type="entry name" value="RNA_helicase"/>
    <property type="match status" value="1"/>
</dbReference>
<keyword evidence="10" id="KW-0479">Metal-binding</keyword>
<evidence type="ECO:0000256" key="7">
    <source>
        <dbReference type="ARBA" id="ARBA00022695"/>
    </source>
</evidence>
<dbReference type="GO" id="GO:0046872">
    <property type="term" value="F:metal ion binding"/>
    <property type="evidence" value="ECO:0007669"/>
    <property type="project" value="UniProtKB-KW"/>
</dbReference>
<dbReference type="GO" id="GO:0003677">
    <property type="term" value="F:DNA binding"/>
    <property type="evidence" value="ECO:0007669"/>
    <property type="project" value="UniProtKB-KW"/>
</dbReference>
<feature type="domain" description="CRESS-DNA virus Rep endonuclease" evidence="20">
    <location>
        <begin position="2"/>
        <end position="100"/>
    </location>
</feature>
<protein>
    <recommendedName>
        <fullName evidence="4">Replication-associated protein</fullName>
    </recommendedName>
    <alternativeName>
        <fullName evidence="17">ATP-dependent helicase Rep</fullName>
    </alternativeName>
    <alternativeName>
        <fullName evidence="18">RepP</fullName>
    </alternativeName>
</protein>
<keyword evidence="8" id="KW-0235">DNA replication</keyword>
<dbReference type="EMBL" id="MW182838">
    <property type="protein sequence ID" value="QTE03504.1"/>
    <property type="molecule type" value="Genomic_DNA"/>
</dbReference>
<comment type="catalytic activity">
    <reaction evidence="19">
        <text>ATP + H2O = ADP + phosphate + H(+)</text>
        <dbReference type="Rhea" id="RHEA:13065"/>
        <dbReference type="ChEBI" id="CHEBI:15377"/>
        <dbReference type="ChEBI" id="CHEBI:15378"/>
        <dbReference type="ChEBI" id="CHEBI:30616"/>
        <dbReference type="ChEBI" id="CHEBI:43474"/>
        <dbReference type="ChEBI" id="CHEBI:456216"/>
    </reaction>
</comment>
<evidence type="ECO:0000256" key="13">
    <source>
        <dbReference type="ARBA" id="ARBA00022801"/>
    </source>
</evidence>
<keyword evidence="15" id="KW-0238">DNA-binding</keyword>
<dbReference type="InterPro" id="IPR000605">
    <property type="entry name" value="Helicase_SF3_ssDNA/RNA_vir"/>
</dbReference>
<name>A0A8A4XCL5_9VIRU</name>
<accession>A0A8A4XCL5</accession>
<evidence type="ECO:0000256" key="4">
    <source>
        <dbReference type="ARBA" id="ARBA00014531"/>
    </source>
</evidence>
<keyword evidence="9" id="KW-0540">Nuclease</keyword>
<comment type="cofactor">
    <cofactor evidence="1">
        <name>Mn(2+)</name>
        <dbReference type="ChEBI" id="CHEBI:29035"/>
    </cofactor>
</comment>
<dbReference type="GO" id="GO:0016787">
    <property type="term" value="F:hydrolase activity"/>
    <property type="evidence" value="ECO:0007669"/>
    <property type="project" value="UniProtKB-KW"/>
</dbReference>